<comment type="caution">
    <text evidence="3">The sequence shown here is derived from an EMBL/GenBank/DDBJ whole genome shotgun (WGS) entry which is preliminary data.</text>
</comment>
<evidence type="ECO:0000313" key="4">
    <source>
        <dbReference type="Proteomes" id="UP001165160"/>
    </source>
</evidence>
<protein>
    <submittedName>
        <fullName evidence="3">Uncharacterized protein</fullName>
    </submittedName>
</protein>
<reference evidence="4" key="1">
    <citation type="journal article" date="2023" name="Commun. Biol.">
        <title>Genome analysis of Parmales, the sister group of diatoms, reveals the evolutionary specialization of diatoms from phago-mixotrophs to photoautotrophs.</title>
        <authorList>
            <person name="Ban H."/>
            <person name="Sato S."/>
            <person name="Yoshikawa S."/>
            <person name="Yamada K."/>
            <person name="Nakamura Y."/>
            <person name="Ichinomiya M."/>
            <person name="Sato N."/>
            <person name="Blanc-Mathieu R."/>
            <person name="Endo H."/>
            <person name="Kuwata A."/>
            <person name="Ogata H."/>
        </authorList>
    </citation>
    <scope>NUCLEOTIDE SEQUENCE [LARGE SCALE GENOMIC DNA]</scope>
    <source>
        <strain evidence="4">NIES 3699</strain>
    </source>
</reference>
<accession>A0A9W7KXH6</accession>
<dbReference type="EMBL" id="BRXX01000506">
    <property type="protein sequence ID" value="GMI14811.1"/>
    <property type="molecule type" value="Genomic_DNA"/>
</dbReference>
<feature type="chain" id="PRO_5040789744" evidence="2">
    <location>
        <begin position="23"/>
        <end position="247"/>
    </location>
</feature>
<proteinExistence type="predicted"/>
<sequence length="247" mass="27748">MQRLAHRVILLFLSLFLSSVLSLRSIHTQSFVRNVRSFSTRSTTSLSCLSPSTPSTPKASYLQNLKRQSIKLHTSEQLGKKPSSSSPAPPRPPPVITKETLKSWLITSHNVHESFDLRATSLLGLDSKILSMCPKISSDLSTIYGLDAVPSDDLGSGYSEYLKGLDDERWMVHYYNFKFAHFAGGKQIYKMIQLQTGVEGLRFYDEVEGREGVKGVIEKLGEGWKVEEEEVGKSFEWAGKVMRVLME</sequence>
<evidence type="ECO:0000256" key="2">
    <source>
        <dbReference type="SAM" id="SignalP"/>
    </source>
</evidence>
<dbReference type="AlphaFoldDB" id="A0A9W7KXH6"/>
<organism evidence="3 4">
    <name type="scientific">Triparma verrucosa</name>
    <dbReference type="NCBI Taxonomy" id="1606542"/>
    <lineage>
        <taxon>Eukaryota</taxon>
        <taxon>Sar</taxon>
        <taxon>Stramenopiles</taxon>
        <taxon>Ochrophyta</taxon>
        <taxon>Bolidophyceae</taxon>
        <taxon>Parmales</taxon>
        <taxon>Triparmaceae</taxon>
        <taxon>Triparma</taxon>
    </lineage>
</organism>
<evidence type="ECO:0000313" key="3">
    <source>
        <dbReference type="EMBL" id="GMI14811.1"/>
    </source>
</evidence>
<feature type="region of interest" description="Disordered" evidence="1">
    <location>
        <begin position="74"/>
        <end position="94"/>
    </location>
</feature>
<feature type="signal peptide" evidence="2">
    <location>
        <begin position="1"/>
        <end position="22"/>
    </location>
</feature>
<evidence type="ECO:0000256" key="1">
    <source>
        <dbReference type="SAM" id="MobiDB-lite"/>
    </source>
</evidence>
<dbReference type="Proteomes" id="UP001165160">
    <property type="component" value="Unassembled WGS sequence"/>
</dbReference>
<keyword evidence="4" id="KW-1185">Reference proteome</keyword>
<gene>
    <name evidence="3" type="ORF">TrVE_jg9009</name>
</gene>
<keyword evidence="2" id="KW-0732">Signal</keyword>
<dbReference type="Gene3D" id="1.20.910.10">
    <property type="entry name" value="Heme oxygenase-like"/>
    <property type="match status" value="1"/>
</dbReference>
<dbReference type="InterPro" id="IPR016084">
    <property type="entry name" value="Haem_Oase-like_multi-hlx"/>
</dbReference>
<name>A0A9W7KXH6_9STRA</name>